<dbReference type="GO" id="GO:0030488">
    <property type="term" value="P:tRNA methylation"/>
    <property type="evidence" value="ECO:0007669"/>
    <property type="project" value="TreeGrafter"/>
</dbReference>
<evidence type="ECO:0000256" key="1">
    <source>
        <dbReference type="SAM" id="Phobius"/>
    </source>
</evidence>
<feature type="domain" description="G" evidence="2">
    <location>
        <begin position="31"/>
        <end position="141"/>
    </location>
</feature>
<dbReference type="PANTHER" id="PTHR42714">
    <property type="entry name" value="TRNA MODIFICATION GTPASE GTPBP3"/>
    <property type="match status" value="1"/>
</dbReference>
<dbReference type="EMBL" id="RQJP01000003">
    <property type="protein sequence ID" value="RRB14206.1"/>
    <property type="molecule type" value="Genomic_DNA"/>
</dbReference>
<dbReference type="RefSeq" id="WP_124908098.1">
    <property type="nucleotide sequence ID" value="NZ_RQJP01000003.1"/>
</dbReference>
<protein>
    <submittedName>
        <fullName evidence="3">GTP-binding protein</fullName>
    </submittedName>
</protein>
<dbReference type="Proteomes" id="UP000274271">
    <property type="component" value="Unassembled WGS sequence"/>
</dbReference>
<dbReference type="InterPro" id="IPR006073">
    <property type="entry name" value="GTP-bd"/>
</dbReference>
<dbReference type="CDD" id="cd00882">
    <property type="entry name" value="Ras_like_GTPase"/>
    <property type="match status" value="1"/>
</dbReference>
<dbReference type="GO" id="GO:0002098">
    <property type="term" value="P:tRNA wobble uridine modification"/>
    <property type="evidence" value="ECO:0007669"/>
    <property type="project" value="TreeGrafter"/>
</dbReference>
<keyword evidence="1" id="KW-1133">Transmembrane helix</keyword>
<feature type="transmembrane region" description="Helical" evidence="1">
    <location>
        <begin position="288"/>
        <end position="308"/>
    </location>
</feature>
<proteinExistence type="predicted"/>
<keyword evidence="4" id="KW-1185">Reference proteome</keyword>
<dbReference type="InterPro" id="IPR027417">
    <property type="entry name" value="P-loop_NTPase"/>
</dbReference>
<dbReference type="OrthoDB" id="2449499at2"/>
<feature type="transmembrane region" description="Helical" evidence="1">
    <location>
        <begin position="262"/>
        <end position="279"/>
    </location>
</feature>
<name>A0A3P1CMA4_9BACT</name>
<reference evidence="3 4" key="1">
    <citation type="submission" date="2018-11" db="EMBL/GenBank/DDBJ databases">
        <authorList>
            <person name="Zhou Z."/>
            <person name="Wang G."/>
        </authorList>
    </citation>
    <scope>NUCLEOTIDE SEQUENCE [LARGE SCALE GENOMIC DNA]</scope>
    <source>
        <strain evidence="3 4">KCTC42998</strain>
    </source>
</reference>
<sequence length="394" mass="43023">MKEDYNEKNFNDEIDKIFKDLHDKINSTLNILVIGKVSSGKSSFLNAFFDAEKDKPIFEVGAQAGVTKDVKFKNIGKTIKICDTPGLDDVIKVNSEETLKMLEEGVDIGILIISGAADSSQKKHFDDLKKRAAKVFIVLNKRDEFTKENLAIVLNQWSGHLALSKDETIYTVVSKGYDPKDRLINELTDEETEIPVDKYKRPVTLKGIDTVRDDVLKFLEKSGKDILLAKELKNKTKSAIAIIATACLTATGAAFLPGSAAIIGTIQVGAIASLGYLYTGELISKSQALSAVGVVVANSVGRTLFLVVKSFMPPTGVLDLAAATIALTVTAAMLTAVAKLLERGYTLDDKEQLKKIFDELMTASKELFKNANLSDLKDKSFFIKILTQLFSAGK</sequence>
<dbReference type="GO" id="GO:0005737">
    <property type="term" value="C:cytoplasm"/>
    <property type="evidence" value="ECO:0007669"/>
    <property type="project" value="TreeGrafter"/>
</dbReference>
<dbReference type="Pfam" id="PF01926">
    <property type="entry name" value="MMR_HSR1"/>
    <property type="match status" value="1"/>
</dbReference>
<dbReference type="GO" id="GO:0005525">
    <property type="term" value="F:GTP binding"/>
    <property type="evidence" value="ECO:0007669"/>
    <property type="project" value="InterPro"/>
</dbReference>
<keyword evidence="1" id="KW-0472">Membrane</keyword>
<dbReference type="SUPFAM" id="SSF52540">
    <property type="entry name" value="P-loop containing nucleoside triphosphate hydrolases"/>
    <property type="match status" value="1"/>
</dbReference>
<feature type="transmembrane region" description="Helical" evidence="1">
    <location>
        <begin position="320"/>
        <end position="341"/>
    </location>
</feature>
<dbReference type="AlphaFoldDB" id="A0A3P1CMA4"/>
<keyword evidence="1" id="KW-0812">Transmembrane</keyword>
<organism evidence="3 4">
    <name type="scientific">Larkinella knui</name>
    <dbReference type="NCBI Taxonomy" id="2025310"/>
    <lineage>
        <taxon>Bacteria</taxon>
        <taxon>Pseudomonadati</taxon>
        <taxon>Bacteroidota</taxon>
        <taxon>Cytophagia</taxon>
        <taxon>Cytophagales</taxon>
        <taxon>Spirosomataceae</taxon>
        <taxon>Larkinella</taxon>
    </lineage>
</organism>
<feature type="transmembrane region" description="Helical" evidence="1">
    <location>
        <begin position="238"/>
        <end position="256"/>
    </location>
</feature>
<evidence type="ECO:0000313" key="4">
    <source>
        <dbReference type="Proteomes" id="UP000274271"/>
    </source>
</evidence>
<evidence type="ECO:0000313" key="3">
    <source>
        <dbReference type="EMBL" id="RRB14206.1"/>
    </source>
</evidence>
<accession>A0A3P1CMA4</accession>
<comment type="caution">
    <text evidence="3">The sequence shown here is derived from an EMBL/GenBank/DDBJ whole genome shotgun (WGS) entry which is preliminary data.</text>
</comment>
<dbReference type="PANTHER" id="PTHR42714:SF6">
    <property type="entry name" value="TRANSLATION INITIATION FACTOR IF-2"/>
    <property type="match status" value="1"/>
</dbReference>
<dbReference type="Gene3D" id="3.40.50.300">
    <property type="entry name" value="P-loop containing nucleotide triphosphate hydrolases"/>
    <property type="match status" value="1"/>
</dbReference>
<evidence type="ECO:0000259" key="2">
    <source>
        <dbReference type="Pfam" id="PF01926"/>
    </source>
</evidence>
<gene>
    <name evidence="3" type="ORF">EHT87_18400</name>
</gene>